<evidence type="ECO:0000313" key="5">
    <source>
        <dbReference type="Proteomes" id="UP000192726"/>
    </source>
</evidence>
<dbReference type="CDD" id="cd00338">
    <property type="entry name" value="Ser_Recombinase"/>
    <property type="match status" value="1"/>
</dbReference>
<sequence length="598" mass="65825">MKTTEPEGADAAGQLPYSHALAGAQSAEDVPRAATYGRQSQKKEADSQGSPQAQRHSTHALCIARGYSHDPETDHFEDIGKSGYDPSANRPGFDALMEAVRAGKYDVVVISMLSRLTRQGALEAMRIEAEMRAHGVTLVSVHEPYLDTSTPVGVGIFAIIAGLAQQESANKSVFITGAKEEHRKVGGHVSGSAPYGFDAARVMRNGFQITKLVPNPDEREHVEFMVASAMKGKSANWIARDLNDRKISTKLTNMGEKAEKRITAVKKSTLNAKKKEAPPRWTALSVLRVLRDPRLAGFAMEVVGRKAPNKNTGEKGSVGKRVPMRGKDGAPISGHEAIISSEDWYKLQDVIDGRKMTHSNKRGTDSLLGGWGILRCGVCGEGMFQSRTHGVYQCYVRAGAPKAHGGLNIRMWAADDAVARRVWGRLLALSRDPEELDEEETALLREAGRRFAHQRDTSGLQRERAATKSALDYARESMRTVYRDRQAGAYRGKVGEEMFLDSIKRLEEQEARCLTRLTELDSEAERATTLPLSDWLGDSEGDPLGDGSPWKEWDTMERRAFLSLFLDGVEISPAVGRGRHAKPDQRVHVSWATKPQDE</sequence>
<dbReference type="Gene3D" id="3.40.50.1390">
    <property type="entry name" value="Resolvase, N-terminal catalytic domain"/>
    <property type="match status" value="1"/>
</dbReference>
<dbReference type="RefSeq" id="WP_083106263.1">
    <property type="nucleotide sequence ID" value="NZ_CP020569.1"/>
</dbReference>
<dbReference type="KEGG" id="sgv:B1H19_21135"/>
<evidence type="ECO:0008006" key="6">
    <source>
        <dbReference type="Google" id="ProtNLM"/>
    </source>
</evidence>
<feature type="domain" description="Resolvase/invertase-type recombinase catalytic" evidence="2">
    <location>
        <begin position="32"/>
        <end position="186"/>
    </location>
</feature>
<dbReference type="SMART" id="SM00857">
    <property type="entry name" value="Resolvase"/>
    <property type="match status" value="1"/>
</dbReference>
<gene>
    <name evidence="4" type="ORF">B1H19_21135</name>
</gene>
<dbReference type="InterPro" id="IPR006119">
    <property type="entry name" value="Resolv_N"/>
</dbReference>
<dbReference type="STRING" id="553510.B1H19_21135"/>
<dbReference type="InterPro" id="IPR038109">
    <property type="entry name" value="DNA_bind_recomb_sf"/>
</dbReference>
<feature type="domain" description="Recombinase" evidence="3">
    <location>
        <begin position="194"/>
        <end position="357"/>
    </location>
</feature>
<evidence type="ECO:0000256" key="1">
    <source>
        <dbReference type="SAM" id="MobiDB-lite"/>
    </source>
</evidence>
<evidence type="ECO:0000259" key="2">
    <source>
        <dbReference type="PROSITE" id="PS51736"/>
    </source>
</evidence>
<feature type="region of interest" description="Disordered" evidence="1">
    <location>
        <begin position="1"/>
        <end position="57"/>
    </location>
</feature>
<dbReference type="GO" id="GO:0003677">
    <property type="term" value="F:DNA binding"/>
    <property type="evidence" value="ECO:0007669"/>
    <property type="project" value="InterPro"/>
</dbReference>
<keyword evidence="5" id="KW-1185">Reference proteome</keyword>
<protein>
    <recommendedName>
        <fullName evidence="6">Recombinase family protein</fullName>
    </recommendedName>
</protein>
<dbReference type="PANTHER" id="PTHR30461">
    <property type="entry name" value="DNA-INVERTASE FROM LAMBDOID PROPHAGE"/>
    <property type="match status" value="1"/>
</dbReference>
<dbReference type="OrthoDB" id="4500247at2"/>
<dbReference type="InterPro" id="IPR050639">
    <property type="entry name" value="SSR_resolvase"/>
</dbReference>
<dbReference type="PANTHER" id="PTHR30461:SF23">
    <property type="entry name" value="DNA RECOMBINASE-RELATED"/>
    <property type="match status" value="1"/>
</dbReference>
<proteinExistence type="predicted"/>
<evidence type="ECO:0000313" key="4">
    <source>
        <dbReference type="EMBL" id="ARF56347.1"/>
    </source>
</evidence>
<accession>A0A1V0TTU8</accession>
<feature type="region of interest" description="Disordered" evidence="1">
    <location>
        <begin position="575"/>
        <end position="598"/>
    </location>
</feature>
<dbReference type="EMBL" id="CP020569">
    <property type="protein sequence ID" value="ARF56347.1"/>
    <property type="molecule type" value="Genomic_DNA"/>
</dbReference>
<name>A0A1V0TTU8_9ACTN</name>
<dbReference type="GO" id="GO:0000150">
    <property type="term" value="F:DNA strand exchange activity"/>
    <property type="evidence" value="ECO:0007669"/>
    <property type="project" value="InterPro"/>
</dbReference>
<dbReference type="InterPro" id="IPR011109">
    <property type="entry name" value="DNA_bind_recombinase_dom"/>
</dbReference>
<dbReference type="Pfam" id="PF07508">
    <property type="entry name" value="Recombinase"/>
    <property type="match status" value="1"/>
</dbReference>
<dbReference type="PROSITE" id="PS51737">
    <property type="entry name" value="RECOMBINASE_DNA_BIND"/>
    <property type="match status" value="1"/>
</dbReference>
<dbReference type="PROSITE" id="PS51736">
    <property type="entry name" value="RECOMBINASES_3"/>
    <property type="match status" value="1"/>
</dbReference>
<dbReference type="Pfam" id="PF00239">
    <property type="entry name" value="Resolvase"/>
    <property type="match status" value="1"/>
</dbReference>
<dbReference type="Gene3D" id="3.90.1750.20">
    <property type="entry name" value="Putative Large Serine Recombinase, Chain B, Domain 2"/>
    <property type="match status" value="1"/>
</dbReference>
<evidence type="ECO:0000259" key="3">
    <source>
        <dbReference type="PROSITE" id="PS51737"/>
    </source>
</evidence>
<dbReference type="InterPro" id="IPR036162">
    <property type="entry name" value="Resolvase-like_N_sf"/>
</dbReference>
<reference evidence="4 5" key="1">
    <citation type="submission" date="2017-04" db="EMBL/GenBank/DDBJ databases">
        <title>Complete Genome Sequence of Streptomyces gilvosporeus F607, a Capable Producer of Natamycin.</title>
        <authorList>
            <person name="Zong G."/>
            <person name="Zhong C."/>
            <person name="Fu J."/>
            <person name="Qin R."/>
            <person name="Cao G."/>
        </authorList>
    </citation>
    <scope>NUCLEOTIDE SEQUENCE [LARGE SCALE GENOMIC DNA]</scope>
    <source>
        <strain evidence="4 5">F607</strain>
    </source>
</reference>
<dbReference type="SUPFAM" id="SSF53041">
    <property type="entry name" value="Resolvase-like"/>
    <property type="match status" value="1"/>
</dbReference>
<dbReference type="Proteomes" id="UP000192726">
    <property type="component" value="Chromosome"/>
</dbReference>
<feature type="region of interest" description="Disordered" evidence="1">
    <location>
        <begin position="307"/>
        <end position="329"/>
    </location>
</feature>
<organism evidence="4 5">
    <name type="scientific">Streptomyces gilvosporeus</name>
    <dbReference type="NCBI Taxonomy" id="553510"/>
    <lineage>
        <taxon>Bacteria</taxon>
        <taxon>Bacillati</taxon>
        <taxon>Actinomycetota</taxon>
        <taxon>Actinomycetes</taxon>
        <taxon>Kitasatosporales</taxon>
        <taxon>Streptomycetaceae</taxon>
        <taxon>Streptomyces</taxon>
    </lineage>
</organism>
<dbReference type="AlphaFoldDB" id="A0A1V0TTU8"/>